<protein>
    <submittedName>
        <fullName evidence="3">Prepilin peptidase</fullName>
    </submittedName>
</protein>
<dbReference type="Gene3D" id="1.20.120.1220">
    <property type="match status" value="1"/>
</dbReference>
<keyword evidence="1" id="KW-1133">Transmembrane helix</keyword>
<proteinExistence type="predicted"/>
<evidence type="ECO:0000259" key="2">
    <source>
        <dbReference type="Pfam" id="PF01478"/>
    </source>
</evidence>
<dbReference type="RefSeq" id="WP_209352100.1">
    <property type="nucleotide sequence ID" value="NZ_JAGIYZ010000011.1"/>
</dbReference>
<feature type="transmembrane region" description="Helical" evidence="1">
    <location>
        <begin position="30"/>
        <end position="47"/>
    </location>
</feature>
<dbReference type="Pfam" id="PF01478">
    <property type="entry name" value="Peptidase_A24"/>
    <property type="match status" value="1"/>
</dbReference>
<comment type="caution">
    <text evidence="3">The sequence shown here is derived from an EMBL/GenBank/DDBJ whole genome shotgun (WGS) entry which is preliminary data.</text>
</comment>
<sequence length="169" mass="17316">MSGVLLLQIVAIPLLCFAAARDIATRLIPDGVSIGILVAGIAARAMVGWTEAGISLLVAIAVFAALLPLAMRGLLGGGDVKLMAALAAGLSPFETWSFVVATVFAGGVLGLAYILGRYLVPETRLAPGGPLLRRVLAVEARRVRRRGPLPYAVAIAIGGTLVLLNLPGA</sequence>
<feature type="transmembrane region" description="Helical" evidence="1">
    <location>
        <begin position="149"/>
        <end position="166"/>
    </location>
</feature>
<feature type="transmembrane region" description="Helical" evidence="1">
    <location>
        <begin position="54"/>
        <end position="75"/>
    </location>
</feature>
<evidence type="ECO:0000256" key="1">
    <source>
        <dbReference type="SAM" id="Phobius"/>
    </source>
</evidence>
<gene>
    <name evidence="3" type="ORF">J5Y09_12340</name>
</gene>
<organism evidence="3 4">
    <name type="scientific">Roseomonas nitratireducens</name>
    <dbReference type="NCBI Taxonomy" id="2820810"/>
    <lineage>
        <taxon>Bacteria</taxon>
        <taxon>Pseudomonadati</taxon>
        <taxon>Pseudomonadota</taxon>
        <taxon>Alphaproteobacteria</taxon>
        <taxon>Acetobacterales</taxon>
        <taxon>Roseomonadaceae</taxon>
        <taxon>Roseomonas</taxon>
    </lineage>
</organism>
<evidence type="ECO:0000313" key="4">
    <source>
        <dbReference type="Proteomes" id="UP000680815"/>
    </source>
</evidence>
<dbReference type="InterPro" id="IPR000045">
    <property type="entry name" value="Prepilin_IV_endopep_pep"/>
</dbReference>
<feature type="domain" description="Prepilin type IV endopeptidase peptidase" evidence="2">
    <location>
        <begin position="10"/>
        <end position="111"/>
    </location>
</feature>
<feature type="transmembrane region" description="Helical" evidence="1">
    <location>
        <begin position="95"/>
        <end position="115"/>
    </location>
</feature>
<name>A0ABS4ATL7_9PROT</name>
<accession>A0ABS4ATL7</accession>
<dbReference type="EMBL" id="JAGIYZ010000011">
    <property type="protein sequence ID" value="MBP0464700.1"/>
    <property type="molecule type" value="Genomic_DNA"/>
</dbReference>
<keyword evidence="1" id="KW-0812">Transmembrane</keyword>
<dbReference type="Proteomes" id="UP000680815">
    <property type="component" value="Unassembled WGS sequence"/>
</dbReference>
<keyword evidence="4" id="KW-1185">Reference proteome</keyword>
<keyword evidence="1" id="KW-0472">Membrane</keyword>
<reference evidence="3 4" key="1">
    <citation type="submission" date="2021-03" db="EMBL/GenBank/DDBJ databases">
        <authorList>
            <person name="So Y."/>
        </authorList>
    </citation>
    <scope>NUCLEOTIDE SEQUENCE [LARGE SCALE GENOMIC DNA]</scope>
    <source>
        <strain evidence="3 4">PWR1</strain>
    </source>
</reference>
<evidence type="ECO:0000313" key="3">
    <source>
        <dbReference type="EMBL" id="MBP0464700.1"/>
    </source>
</evidence>